<dbReference type="RefSeq" id="XP_009518734.1">
    <property type="nucleotide sequence ID" value="XM_009520439.1"/>
</dbReference>
<sequence>RSHSRAKQLSCIWYERCCDLLPFSHADRRRYHECKVAVAFMRIFLPGGFNVKGSDDEAKAHILELGRTAETNIRAFLEEANIKAKSVGTIVKILKRMHTEGKLNHRIEAYQRLVNEGRVVDVTPPKSLHVLLPRYT</sequence>
<accession>G4YRI1</accession>
<keyword evidence="2" id="KW-1185">Reference proteome</keyword>
<name>G4YRI1_PHYSP</name>
<evidence type="ECO:0000313" key="1">
    <source>
        <dbReference type="EMBL" id="EGZ23446.1"/>
    </source>
</evidence>
<dbReference type="KEGG" id="psoj:PHYSODRAFT_478408"/>
<dbReference type="EMBL" id="JH159152">
    <property type="protein sequence ID" value="EGZ23446.1"/>
    <property type="molecule type" value="Genomic_DNA"/>
</dbReference>
<gene>
    <name evidence="1" type="ORF">PHYSODRAFT_478408</name>
</gene>
<dbReference type="GeneID" id="20654997"/>
<organism evidence="1 2">
    <name type="scientific">Phytophthora sojae (strain P6497)</name>
    <name type="common">Soybean stem and root rot agent</name>
    <name type="synonym">Phytophthora megasperma f. sp. glycines</name>
    <dbReference type="NCBI Taxonomy" id="1094619"/>
    <lineage>
        <taxon>Eukaryota</taxon>
        <taxon>Sar</taxon>
        <taxon>Stramenopiles</taxon>
        <taxon>Oomycota</taxon>
        <taxon>Peronosporomycetes</taxon>
        <taxon>Peronosporales</taxon>
        <taxon>Peronosporaceae</taxon>
        <taxon>Phytophthora</taxon>
    </lineage>
</organism>
<dbReference type="InParanoid" id="G4YRI1"/>
<dbReference type="AlphaFoldDB" id="G4YRI1"/>
<feature type="non-terminal residue" evidence="1">
    <location>
        <position position="1"/>
    </location>
</feature>
<dbReference type="Proteomes" id="UP000002640">
    <property type="component" value="Unassembled WGS sequence"/>
</dbReference>
<proteinExistence type="predicted"/>
<reference evidence="1 2" key="1">
    <citation type="journal article" date="2006" name="Science">
        <title>Phytophthora genome sequences uncover evolutionary origins and mechanisms of pathogenesis.</title>
        <authorList>
            <person name="Tyler B.M."/>
            <person name="Tripathy S."/>
            <person name="Zhang X."/>
            <person name="Dehal P."/>
            <person name="Jiang R.H."/>
            <person name="Aerts A."/>
            <person name="Arredondo F.D."/>
            <person name="Baxter L."/>
            <person name="Bensasson D."/>
            <person name="Beynon J.L."/>
            <person name="Chapman J."/>
            <person name="Damasceno C.M."/>
            <person name="Dorrance A.E."/>
            <person name="Dou D."/>
            <person name="Dickerman A.W."/>
            <person name="Dubchak I.L."/>
            <person name="Garbelotto M."/>
            <person name="Gijzen M."/>
            <person name="Gordon S.G."/>
            <person name="Govers F."/>
            <person name="Grunwald N.J."/>
            <person name="Huang W."/>
            <person name="Ivors K.L."/>
            <person name="Jones R.W."/>
            <person name="Kamoun S."/>
            <person name="Krampis K."/>
            <person name="Lamour K.H."/>
            <person name="Lee M.K."/>
            <person name="McDonald W.H."/>
            <person name="Medina M."/>
            <person name="Meijer H.J."/>
            <person name="Nordberg E.K."/>
            <person name="Maclean D.J."/>
            <person name="Ospina-Giraldo M.D."/>
            <person name="Morris P.F."/>
            <person name="Phuntumart V."/>
            <person name="Putnam N.H."/>
            <person name="Rash S."/>
            <person name="Rose J.K."/>
            <person name="Sakihama Y."/>
            <person name="Salamov A.A."/>
            <person name="Savidor A."/>
            <person name="Scheuring C.F."/>
            <person name="Smith B.M."/>
            <person name="Sobral B.W."/>
            <person name="Terry A."/>
            <person name="Torto-Alalibo T.A."/>
            <person name="Win J."/>
            <person name="Xu Z."/>
            <person name="Zhang H."/>
            <person name="Grigoriev I.V."/>
            <person name="Rokhsar D.S."/>
            <person name="Boore J.L."/>
        </authorList>
    </citation>
    <scope>NUCLEOTIDE SEQUENCE [LARGE SCALE GENOMIC DNA]</scope>
    <source>
        <strain evidence="1 2">P6497</strain>
    </source>
</reference>
<protein>
    <submittedName>
        <fullName evidence="1">Uncharacterized protein</fullName>
    </submittedName>
</protein>
<evidence type="ECO:0000313" key="2">
    <source>
        <dbReference type="Proteomes" id="UP000002640"/>
    </source>
</evidence>